<dbReference type="AlphaFoldDB" id="A0A820NXS0"/>
<dbReference type="EMBL" id="CAJOBB010023812">
    <property type="protein sequence ID" value="CAF4395814.1"/>
    <property type="molecule type" value="Genomic_DNA"/>
</dbReference>
<dbReference type="PANTHER" id="PTHR18896">
    <property type="entry name" value="PHOSPHOLIPASE D"/>
    <property type="match status" value="1"/>
</dbReference>
<dbReference type="Proteomes" id="UP000663868">
    <property type="component" value="Unassembled WGS sequence"/>
</dbReference>
<dbReference type="GO" id="GO:0009395">
    <property type="term" value="P:phospholipid catabolic process"/>
    <property type="evidence" value="ECO:0007669"/>
    <property type="project" value="TreeGrafter"/>
</dbReference>
<feature type="non-terminal residue" evidence="4">
    <location>
        <position position="1"/>
    </location>
</feature>
<evidence type="ECO:0000256" key="2">
    <source>
        <dbReference type="ARBA" id="ARBA00022737"/>
    </source>
</evidence>
<dbReference type="PANTHER" id="PTHR18896:SF76">
    <property type="entry name" value="PHOSPHOLIPASE"/>
    <property type="match status" value="1"/>
</dbReference>
<reference evidence="4" key="1">
    <citation type="submission" date="2021-02" db="EMBL/GenBank/DDBJ databases">
        <authorList>
            <person name="Nowell W R."/>
        </authorList>
    </citation>
    <scope>NUCLEOTIDE SEQUENCE</scope>
</reference>
<organism evidence="4 5">
    <name type="scientific">Adineta steineri</name>
    <dbReference type="NCBI Taxonomy" id="433720"/>
    <lineage>
        <taxon>Eukaryota</taxon>
        <taxon>Metazoa</taxon>
        <taxon>Spiralia</taxon>
        <taxon>Gnathifera</taxon>
        <taxon>Rotifera</taxon>
        <taxon>Eurotatoria</taxon>
        <taxon>Bdelloidea</taxon>
        <taxon>Adinetida</taxon>
        <taxon>Adinetidae</taxon>
        <taxon>Adineta</taxon>
    </lineage>
</organism>
<evidence type="ECO:0000313" key="4">
    <source>
        <dbReference type="EMBL" id="CAF4395814.1"/>
    </source>
</evidence>
<sequence>MINNAQHFIYIENQFFITIADDTIVKNKIADALYRRIIRACVEKEKFRIYVILPLLAAFSDTNSVRAVFYFIMRSINKGEMSLYQRLQQNGVPSPEEYITFYGMRNWDILMGNLVTEIIYLHAK</sequence>
<comment type="catalytic activity">
    <reaction evidence="1">
        <text>a 1,2-diacyl-sn-glycero-3-phosphocholine + H2O = a 1,2-diacyl-sn-glycero-3-phosphate + choline + H(+)</text>
        <dbReference type="Rhea" id="RHEA:14445"/>
        <dbReference type="ChEBI" id="CHEBI:15354"/>
        <dbReference type="ChEBI" id="CHEBI:15377"/>
        <dbReference type="ChEBI" id="CHEBI:15378"/>
        <dbReference type="ChEBI" id="CHEBI:57643"/>
        <dbReference type="ChEBI" id="CHEBI:58608"/>
        <dbReference type="EC" id="3.1.4.4"/>
    </reaction>
</comment>
<dbReference type="GO" id="GO:0004630">
    <property type="term" value="F:phospholipase D activity"/>
    <property type="evidence" value="ECO:0007669"/>
    <property type="project" value="UniProtKB-EC"/>
</dbReference>
<evidence type="ECO:0000313" key="5">
    <source>
        <dbReference type="Proteomes" id="UP000663868"/>
    </source>
</evidence>
<dbReference type="SUPFAM" id="SSF56024">
    <property type="entry name" value="Phospholipase D/nuclease"/>
    <property type="match status" value="1"/>
</dbReference>
<gene>
    <name evidence="4" type="ORF">KXQ929_LOCUS50733</name>
</gene>
<evidence type="ECO:0000256" key="3">
    <source>
        <dbReference type="ARBA" id="ARBA00023098"/>
    </source>
</evidence>
<keyword evidence="3" id="KW-0443">Lipid metabolism</keyword>
<keyword evidence="2" id="KW-0677">Repeat</keyword>
<comment type="caution">
    <text evidence="4">The sequence shown here is derived from an EMBL/GenBank/DDBJ whole genome shotgun (WGS) entry which is preliminary data.</text>
</comment>
<accession>A0A820NXS0</accession>
<protein>
    <submittedName>
        <fullName evidence="4">Uncharacterized protein</fullName>
    </submittedName>
</protein>
<name>A0A820NXS0_9BILA</name>
<dbReference type="InterPro" id="IPR015679">
    <property type="entry name" value="PLipase_D_fam"/>
</dbReference>
<dbReference type="Gene3D" id="3.30.870.10">
    <property type="entry name" value="Endonuclease Chain A"/>
    <property type="match status" value="1"/>
</dbReference>
<evidence type="ECO:0000256" key="1">
    <source>
        <dbReference type="ARBA" id="ARBA00000798"/>
    </source>
</evidence>
<proteinExistence type="predicted"/>